<feature type="coiled-coil region" evidence="3">
    <location>
        <begin position="50"/>
        <end position="77"/>
    </location>
</feature>
<gene>
    <name evidence="6" type="ORF">ECRASSUSDP1_LOCUS26715</name>
</gene>
<dbReference type="GO" id="GO:0004016">
    <property type="term" value="F:adenylate cyclase activity"/>
    <property type="evidence" value="ECO:0007669"/>
    <property type="project" value="TreeGrafter"/>
</dbReference>
<feature type="chain" id="PRO_5042013364" evidence="5">
    <location>
        <begin position="20"/>
        <end position="1636"/>
    </location>
</feature>
<reference evidence="6" key="1">
    <citation type="submission" date="2023-07" db="EMBL/GenBank/DDBJ databases">
        <authorList>
            <consortium name="AG Swart"/>
            <person name="Singh M."/>
            <person name="Singh A."/>
            <person name="Seah K."/>
            <person name="Emmerich C."/>
        </authorList>
    </citation>
    <scope>NUCLEOTIDE SEQUENCE</scope>
    <source>
        <strain evidence="6">DP1</strain>
    </source>
</reference>
<feature type="transmembrane region" description="Helical" evidence="4">
    <location>
        <begin position="550"/>
        <end position="572"/>
    </location>
</feature>
<evidence type="ECO:0000256" key="1">
    <source>
        <dbReference type="ARBA" id="ARBA00022741"/>
    </source>
</evidence>
<dbReference type="SUPFAM" id="SSF52540">
    <property type="entry name" value="P-loop containing nucleoside triphosphate hydrolases"/>
    <property type="match status" value="1"/>
</dbReference>
<dbReference type="SUPFAM" id="SSF48452">
    <property type="entry name" value="TPR-like"/>
    <property type="match status" value="2"/>
</dbReference>
<protein>
    <submittedName>
        <fullName evidence="6">Uncharacterized protein</fullName>
    </submittedName>
</protein>
<dbReference type="InterPro" id="IPR011990">
    <property type="entry name" value="TPR-like_helical_dom_sf"/>
</dbReference>
<feature type="transmembrane region" description="Helical" evidence="4">
    <location>
        <begin position="592"/>
        <end position="612"/>
    </location>
</feature>
<keyword evidence="4" id="KW-0472">Membrane</keyword>
<feature type="signal peptide" evidence="5">
    <location>
        <begin position="1"/>
        <end position="19"/>
    </location>
</feature>
<dbReference type="PANTHER" id="PTHR16305">
    <property type="entry name" value="TESTICULAR SOLUBLE ADENYLYL CYCLASE"/>
    <property type="match status" value="1"/>
</dbReference>
<dbReference type="Gene3D" id="1.25.40.10">
    <property type="entry name" value="Tetratricopeptide repeat domain"/>
    <property type="match status" value="1"/>
</dbReference>
<feature type="transmembrane region" description="Helical" evidence="4">
    <location>
        <begin position="435"/>
        <end position="454"/>
    </location>
</feature>
<keyword evidence="7" id="KW-1185">Reference proteome</keyword>
<organism evidence="6 7">
    <name type="scientific">Euplotes crassus</name>
    <dbReference type="NCBI Taxonomy" id="5936"/>
    <lineage>
        <taxon>Eukaryota</taxon>
        <taxon>Sar</taxon>
        <taxon>Alveolata</taxon>
        <taxon>Ciliophora</taxon>
        <taxon>Intramacronucleata</taxon>
        <taxon>Spirotrichea</taxon>
        <taxon>Hypotrichia</taxon>
        <taxon>Euplotida</taxon>
        <taxon>Euplotidae</taxon>
        <taxon>Moneuplotes</taxon>
    </lineage>
</organism>
<comment type="caution">
    <text evidence="6">The sequence shown here is derived from an EMBL/GenBank/DDBJ whole genome shotgun (WGS) entry which is preliminary data.</text>
</comment>
<name>A0AAD1Y5U5_EUPCR</name>
<keyword evidence="2" id="KW-0067">ATP-binding</keyword>
<evidence type="ECO:0000256" key="3">
    <source>
        <dbReference type="SAM" id="Coils"/>
    </source>
</evidence>
<dbReference type="EMBL" id="CAMPGE010027547">
    <property type="protein sequence ID" value="CAI2385167.1"/>
    <property type="molecule type" value="Genomic_DNA"/>
</dbReference>
<feature type="transmembrane region" description="Helical" evidence="4">
    <location>
        <begin position="511"/>
        <end position="530"/>
    </location>
</feature>
<dbReference type="Proteomes" id="UP001295684">
    <property type="component" value="Unassembled WGS sequence"/>
</dbReference>
<feature type="transmembrane region" description="Helical" evidence="4">
    <location>
        <begin position="323"/>
        <end position="349"/>
    </location>
</feature>
<keyword evidence="4" id="KW-0812">Transmembrane</keyword>
<evidence type="ECO:0000256" key="4">
    <source>
        <dbReference type="SAM" id="Phobius"/>
    </source>
</evidence>
<keyword evidence="4" id="KW-1133">Transmembrane helix</keyword>
<keyword evidence="1" id="KW-0547">Nucleotide-binding</keyword>
<evidence type="ECO:0000256" key="2">
    <source>
        <dbReference type="ARBA" id="ARBA00022840"/>
    </source>
</evidence>
<keyword evidence="5" id="KW-0732">Signal</keyword>
<dbReference type="GO" id="GO:0005737">
    <property type="term" value="C:cytoplasm"/>
    <property type="evidence" value="ECO:0007669"/>
    <property type="project" value="TreeGrafter"/>
</dbReference>
<feature type="transmembrane region" description="Helical" evidence="4">
    <location>
        <begin position="401"/>
        <end position="423"/>
    </location>
</feature>
<evidence type="ECO:0000256" key="5">
    <source>
        <dbReference type="SAM" id="SignalP"/>
    </source>
</evidence>
<evidence type="ECO:0000313" key="6">
    <source>
        <dbReference type="EMBL" id="CAI2385167.1"/>
    </source>
</evidence>
<keyword evidence="3" id="KW-0175">Coiled coil</keyword>
<evidence type="ECO:0000313" key="7">
    <source>
        <dbReference type="Proteomes" id="UP001295684"/>
    </source>
</evidence>
<dbReference type="InterPro" id="IPR027417">
    <property type="entry name" value="P-loop_NTPase"/>
</dbReference>
<proteinExistence type="predicted"/>
<feature type="transmembrane region" description="Helical" evidence="4">
    <location>
        <begin position="361"/>
        <end position="381"/>
    </location>
</feature>
<dbReference type="GO" id="GO:0005524">
    <property type="term" value="F:ATP binding"/>
    <property type="evidence" value="ECO:0007669"/>
    <property type="project" value="UniProtKB-KW"/>
</dbReference>
<accession>A0AAD1Y5U5</accession>
<sequence>MRVVLLIVLISLLIPALLGQNSTATDIVAVEEEDVQVRKVYIEQKQRTEEVDEVQEVQETREEVDDIEQNLMSAEGESCLKVLERMATYEALSEMRSDTLPELLVIERFVDTLPERCGHIYGNEEKRAAAHSLLKKSIKNKISLHEGALINAIPMYKWLLQENHLVDFGANCYELGIQRTIQDGHKSGGISGTVLPIYTTKRGEIDFDYSEFMFNQLMDLEDDGIGTFSLKEYVKFSHKLADFSSFIRSNDVATLSPESLIENMKKISNEPFRAIIVEEYDSGDLSPFEIKRFMTYSINSEDGIVEDIGQGVCQYSKEISPGILIIPVLSLFFLSVMIPIIFRLIGLIYIPDNCLDGMTYLIAPLAFIIGLAMPFVMKILFDFIGFELPQGNADLMSTLPIIILLVAIFRVSPMVGMVTVCIKANLYTEYLREKWFLFIVTIGGSLGNMTWLILGMLMEMSYSGTLITDSFRTATMNIVNQGMEGETIDYSTMSSTNQEVIQENFFEECNIGMLSHLSIFLMNSSIFLLLSVKFSMHASDIMCGRMSNKAFFAIPVTFIGSTISYGLLFFSFTHFNGVDHPKTGQKSSTLIYYWNRVSFSIAIFYIVVAQLLNCKRTKSRRAGPSEEIQGDKVPVDEEAMRYVASKSYKNMVKKLASKYGTPFVGVHRQIVSEIYQQASEQKKDEFSMYIINGRRGVGKTRLVYECFKKEQRQHDFVVLQGEATVKDDDKSKDMDLQEEEQAQGSIKVQKCQPFEPIRKAIGNIVGINVFSSPAQQLSMIKGATDFADSLNGLSFLFSVDGKEDGEGNDEADDHKRMSDVHVLAESLSKILIKEAKRYQKEEGKKLVLLFEDMEYADKNSLDFIRALVKIFAAQYKSIPMIIVILYRELPGSDESENNEVRIQEIGTLCNKVAKETGGAKLMKNLVNSLLDAKKKKENPVGDASKHIVSKSYKLDSLTEHNITQLLGALCFVEDEVPSISRWLFDKTKGKLYWVSVCLQNLFIERYVEASVRGWKIASGKSLREIAIPNKMAQALETKFRKMEPSTLKLLQVAAECGMNFNSNLIARIAGDERFQVIYELNRIQEEHNIVTENKASSKRNDQGNDTLSGEFVFTSVVYVDAMRSMTRNYGNNLLFAKQVQLKIFDTLYENVNMSQRFLNSFFFYLGKHDFEEDQGELKFTLEQRWGNAFIEIVNFRKLPLEFKFRLAEHAKDSSLERPFEALIAFTMAALTAKDLWDIPNIVKYSSLAIQSAKTILVNEDEIDELYEWLNKIGRSGFAGEEDIQRYVKHLLSELLIIESQNLLDLSPKENSLGIVKKLDTLEESMGGLPPKAKVIRALAYVYLGKLNTSRKLSREIYEDEFTSKLYKSEACYSACFAGYNDTKEEAWKEAIEISQRGADTMLEFMKEEKKLMKSRKIRQQVKEIMGNLFMTKGMIYQFKIRNLKECRECYDDALTYKTKINDVLGMAKTNGLLGLLLYSIASDLKKRNSGEHTYSTNNDLKKAKEYYNEYYKLASKIENSEGLIEAPKGLGNCNVELGDFDEAIRCYERSAQRSIEYKSLLGRVEAYCQLIKTFILKGIDDDERYKKYLDQVIRICQDNPQNEQINELRKGLMDFIDAQKAKNERIEENKFTKFDD</sequence>
<dbReference type="PANTHER" id="PTHR16305:SF28">
    <property type="entry name" value="GUANYLATE CYCLASE DOMAIN-CONTAINING PROTEIN"/>
    <property type="match status" value="1"/>
</dbReference>